<dbReference type="Pfam" id="PF01965">
    <property type="entry name" value="DJ-1_PfpI"/>
    <property type="match status" value="1"/>
</dbReference>
<evidence type="ECO:0000313" key="2">
    <source>
        <dbReference type="EMBL" id="MEI9408654.1"/>
    </source>
</evidence>
<protein>
    <submittedName>
        <fullName evidence="2">DJ-1/PfpI family protein</fullName>
    </submittedName>
</protein>
<dbReference type="RefSeq" id="WP_337105744.1">
    <property type="nucleotide sequence ID" value="NZ_JAPYKS010000004.1"/>
</dbReference>
<dbReference type="SUPFAM" id="SSF52317">
    <property type="entry name" value="Class I glutamine amidotransferase-like"/>
    <property type="match status" value="1"/>
</dbReference>
<name>A0ABU8KUR6_9HYPH</name>
<dbReference type="Proteomes" id="UP001387293">
    <property type="component" value="Unassembled WGS sequence"/>
</dbReference>
<dbReference type="InterPro" id="IPR029062">
    <property type="entry name" value="Class_I_gatase-like"/>
</dbReference>
<comment type="caution">
    <text evidence="2">The sequence shown here is derived from an EMBL/GenBank/DDBJ whole genome shotgun (WGS) entry which is preliminary data.</text>
</comment>
<evidence type="ECO:0000313" key="3">
    <source>
        <dbReference type="Proteomes" id="UP001387293"/>
    </source>
</evidence>
<organism evidence="2 3">
    <name type="scientific">Mesorhizobium salmacidum</name>
    <dbReference type="NCBI Taxonomy" id="3015171"/>
    <lineage>
        <taxon>Bacteria</taxon>
        <taxon>Pseudomonadati</taxon>
        <taxon>Pseudomonadota</taxon>
        <taxon>Alphaproteobacteria</taxon>
        <taxon>Hyphomicrobiales</taxon>
        <taxon>Phyllobacteriaceae</taxon>
        <taxon>Mesorhizobium</taxon>
    </lineage>
</organism>
<gene>
    <name evidence="2" type="ORF">O7A60_07730</name>
</gene>
<reference evidence="2 3" key="1">
    <citation type="submission" date="2022-12" db="EMBL/GenBank/DDBJ databases">
        <authorList>
            <person name="Muema E."/>
        </authorList>
    </citation>
    <scope>NUCLEOTIDE SEQUENCE [LARGE SCALE GENOMIC DNA]</scope>
    <source>
        <strain evidence="3">1326</strain>
    </source>
</reference>
<accession>A0ABU8KUR6</accession>
<proteinExistence type="predicted"/>
<dbReference type="InterPro" id="IPR002818">
    <property type="entry name" value="DJ-1/PfpI"/>
</dbReference>
<feature type="domain" description="DJ-1/PfpI" evidence="1">
    <location>
        <begin position="6"/>
        <end position="171"/>
    </location>
</feature>
<sequence>MPDRKTIGFLFIEGFADWEYGLLAASAVEWFGARAVSVTPGGKPVTGISGFRLTPDRSASVDENTDLDAVAVIGSDQWAGKAPPDISELLAAVARRGGVVGGICAGTLALARAGMFENARHTSNGRDWIKHHETGYAGEGNYQDVPYAVADGRIVSAPGSAHGTFALAFLQTLYPEKGGDLAQMRTLFAKEYAEAS</sequence>
<dbReference type="Gene3D" id="3.40.50.880">
    <property type="match status" value="1"/>
</dbReference>
<evidence type="ECO:0000259" key="1">
    <source>
        <dbReference type="Pfam" id="PF01965"/>
    </source>
</evidence>
<keyword evidence="3" id="KW-1185">Reference proteome</keyword>
<dbReference type="EMBL" id="JAPYKS010000004">
    <property type="protein sequence ID" value="MEI9408654.1"/>
    <property type="molecule type" value="Genomic_DNA"/>
</dbReference>